<evidence type="ECO:0000313" key="1">
    <source>
        <dbReference type="EMBL" id="MBA0088495.1"/>
    </source>
</evidence>
<name>A0A7V8NWF5_9BACT</name>
<proteinExistence type="predicted"/>
<protein>
    <submittedName>
        <fullName evidence="1">Uncharacterized protein</fullName>
    </submittedName>
</protein>
<dbReference type="Proteomes" id="UP000567293">
    <property type="component" value="Unassembled WGS sequence"/>
</dbReference>
<keyword evidence="2" id="KW-1185">Reference proteome</keyword>
<dbReference type="EMBL" id="JACDQQ010002525">
    <property type="protein sequence ID" value="MBA0088495.1"/>
    <property type="molecule type" value="Genomic_DNA"/>
</dbReference>
<organism evidence="1 2">
    <name type="scientific">Candidatus Acidiferrum panamense</name>
    <dbReference type="NCBI Taxonomy" id="2741543"/>
    <lineage>
        <taxon>Bacteria</taxon>
        <taxon>Pseudomonadati</taxon>
        <taxon>Acidobacteriota</taxon>
        <taxon>Terriglobia</taxon>
        <taxon>Candidatus Acidiferrales</taxon>
        <taxon>Candidatus Acidiferrum</taxon>
    </lineage>
</organism>
<sequence length="228" mass="25221">TDQAPFSIVMLNSVVRKTQRYLANNGLTSNIVDNFILTPITPVANQDPGTQCFISALNYFDGVLMHTQPVLPPDCLLVLDVYQRQTGSGAQFVWMSPAKGGLMSRIPGPYFGEWEWRNDAINFVGCSNSMDMRVRYEGRLPRIAKSAVLSNTTINIRDGEDALAMGLVAHYGFSRGAAQRAEAKAEWKENCDELVNRYVRKDQRIAYRPKGYAAGGGTIDGALSGDYR</sequence>
<evidence type="ECO:0000313" key="2">
    <source>
        <dbReference type="Proteomes" id="UP000567293"/>
    </source>
</evidence>
<gene>
    <name evidence="1" type="ORF">HRJ53_26210</name>
</gene>
<dbReference type="AlphaFoldDB" id="A0A7V8NWF5"/>
<accession>A0A7V8NWF5</accession>
<comment type="caution">
    <text evidence="1">The sequence shown here is derived from an EMBL/GenBank/DDBJ whole genome shotgun (WGS) entry which is preliminary data.</text>
</comment>
<feature type="non-terminal residue" evidence="1">
    <location>
        <position position="1"/>
    </location>
</feature>
<reference evidence="1" key="1">
    <citation type="submission" date="2020-06" db="EMBL/GenBank/DDBJ databases">
        <title>Legume-microbial interactions unlock mineral nutrients during tropical forest succession.</title>
        <authorList>
            <person name="Epihov D.Z."/>
        </authorList>
    </citation>
    <scope>NUCLEOTIDE SEQUENCE [LARGE SCALE GENOMIC DNA]</scope>
    <source>
        <strain evidence="1">Pan2503</strain>
    </source>
</reference>